<accession>A0A368RDA3</accession>
<evidence type="ECO:0000256" key="1">
    <source>
        <dbReference type="SAM" id="MobiDB-lite"/>
    </source>
</evidence>
<feature type="region of interest" description="Disordered" evidence="1">
    <location>
        <begin position="39"/>
        <end position="69"/>
    </location>
</feature>
<proteinExistence type="predicted"/>
<dbReference type="EMBL" id="CM003532">
    <property type="protein sequence ID" value="RCV27570.1"/>
    <property type="molecule type" value="Genomic_DNA"/>
</dbReference>
<dbReference type="AlphaFoldDB" id="A0A368RDA3"/>
<reference evidence="2" key="1">
    <citation type="journal article" date="2012" name="Nat. Biotechnol.">
        <title>Reference genome sequence of the model plant Setaria.</title>
        <authorList>
            <person name="Bennetzen J.L."/>
            <person name="Schmutz J."/>
            <person name="Wang H."/>
            <person name="Percifield R."/>
            <person name="Hawkins J."/>
            <person name="Pontaroli A.C."/>
            <person name="Estep M."/>
            <person name="Feng L."/>
            <person name="Vaughn J.N."/>
            <person name="Grimwood J."/>
            <person name="Jenkins J."/>
            <person name="Barry K."/>
            <person name="Lindquist E."/>
            <person name="Hellsten U."/>
            <person name="Deshpande S."/>
            <person name="Wang X."/>
            <person name="Wu X."/>
            <person name="Mitros T."/>
            <person name="Triplett J."/>
            <person name="Yang X."/>
            <person name="Ye C.Y."/>
            <person name="Mauro-Herrera M."/>
            <person name="Wang L."/>
            <person name="Li P."/>
            <person name="Sharma M."/>
            <person name="Sharma R."/>
            <person name="Ronald P.C."/>
            <person name="Panaud O."/>
            <person name="Kellogg E.A."/>
            <person name="Brutnell T.P."/>
            <person name="Doust A.N."/>
            <person name="Tuskan G.A."/>
            <person name="Rokhsar D."/>
            <person name="Devos K.M."/>
        </authorList>
    </citation>
    <scope>NUCLEOTIDE SEQUENCE [LARGE SCALE GENOMIC DNA]</scope>
    <source>
        <strain evidence="2">Yugu1</strain>
    </source>
</reference>
<organism evidence="2">
    <name type="scientific">Setaria italica</name>
    <name type="common">Foxtail millet</name>
    <name type="synonym">Panicum italicum</name>
    <dbReference type="NCBI Taxonomy" id="4555"/>
    <lineage>
        <taxon>Eukaryota</taxon>
        <taxon>Viridiplantae</taxon>
        <taxon>Streptophyta</taxon>
        <taxon>Embryophyta</taxon>
        <taxon>Tracheophyta</taxon>
        <taxon>Spermatophyta</taxon>
        <taxon>Magnoliopsida</taxon>
        <taxon>Liliopsida</taxon>
        <taxon>Poales</taxon>
        <taxon>Poaceae</taxon>
        <taxon>PACMAD clade</taxon>
        <taxon>Panicoideae</taxon>
        <taxon>Panicodae</taxon>
        <taxon>Paniceae</taxon>
        <taxon>Cenchrinae</taxon>
        <taxon>Setaria</taxon>
    </lineage>
</organism>
<sequence length="69" mass="7594">MPVLQHTRGSVCSPPAAGVLGDLALCSLEHKYSFTIAGSSMHGRREQERKRKKVEEDHASSMFLNISPI</sequence>
<gene>
    <name evidence="2" type="ORF">SETIT_5G335100v2</name>
</gene>
<name>A0A368RDA3_SETIT</name>
<feature type="compositionally biased region" description="Basic and acidic residues" evidence="1">
    <location>
        <begin position="43"/>
        <end position="59"/>
    </location>
</feature>
<protein>
    <submittedName>
        <fullName evidence="2">Uncharacterized protein</fullName>
    </submittedName>
</protein>
<reference evidence="2" key="2">
    <citation type="submission" date="2015-07" db="EMBL/GenBank/DDBJ databases">
        <authorList>
            <person name="Noorani M."/>
        </authorList>
    </citation>
    <scope>NUCLEOTIDE SEQUENCE</scope>
    <source>
        <strain evidence="2">Yugu1</strain>
    </source>
</reference>
<evidence type="ECO:0000313" key="2">
    <source>
        <dbReference type="EMBL" id="RCV27570.1"/>
    </source>
</evidence>